<feature type="domain" description="RNA polymerase sigma factor 70 region 4 type 2" evidence="6">
    <location>
        <begin position="102"/>
        <end position="152"/>
    </location>
</feature>
<dbReference type="GO" id="GO:0006352">
    <property type="term" value="P:DNA-templated transcription initiation"/>
    <property type="evidence" value="ECO:0007669"/>
    <property type="project" value="InterPro"/>
</dbReference>
<dbReference type="PANTHER" id="PTHR43133">
    <property type="entry name" value="RNA POLYMERASE ECF-TYPE SIGMA FACTO"/>
    <property type="match status" value="1"/>
</dbReference>
<dbReference type="InterPro" id="IPR039425">
    <property type="entry name" value="RNA_pol_sigma-70-like"/>
</dbReference>
<dbReference type="InterPro" id="IPR013249">
    <property type="entry name" value="RNA_pol_sigma70_r4_t2"/>
</dbReference>
<gene>
    <name evidence="7" type="ORF">SAMN05216555_11412</name>
</gene>
<evidence type="ECO:0000313" key="7">
    <source>
        <dbReference type="EMBL" id="SDJ64852.1"/>
    </source>
</evidence>
<dbReference type="EMBL" id="FNEI01000014">
    <property type="protein sequence ID" value="SDJ64852.1"/>
    <property type="molecule type" value="Genomic_DNA"/>
</dbReference>
<dbReference type="OrthoDB" id="4184921at2"/>
<dbReference type="InterPro" id="IPR013325">
    <property type="entry name" value="RNA_pol_sigma_r2"/>
</dbReference>
<keyword evidence="4" id="KW-0238">DNA-binding</keyword>
<accession>A0A1G8VFJ3</accession>
<dbReference type="GO" id="GO:0003677">
    <property type="term" value="F:DNA binding"/>
    <property type="evidence" value="ECO:0007669"/>
    <property type="project" value="UniProtKB-KW"/>
</dbReference>
<keyword evidence="2" id="KW-0805">Transcription regulation</keyword>
<evidence type="ECO:0000259" key="6">
    <source>
        <dbReference type="Pfam" id="PF08281"/>
    </source>
</evidence>
<evidence type="ECO:0000256" key="3">
    <source>
        <dbReference type="ARBA" id="ARBA00023082"/>
    </source>
</evidence>
<evidence type="ECO:0000256" key="5">
    <source>
        <dbReference type="ARBA" id="ARBA00023163"/>
    </source>
</evidence>
<evidence type="ECO:0000256" key="4">
    <source>
        <dbReference type="ARBA" id="ARBA00023125"/>
    </source>
</evidence>
<dbReference type="AlphaFoldDB" id="A0A1G8VFJ3"/>
<dbReference type="RefSeq" id="WP_074590440.1">
    <property type="nucleotide sequence ID" value="NZ_FNEI01000014.1"/>
</dbReference>
<dbReference type="InterPro" id="IPR013324">
    <property type="entry name" value="RNA_pol_sigma_r3/r4-like"/>
</dbReference>
<dbReference type="STRING" id="1045773.SAMN05216555_11412"/>
<dbReference type="Gene3D" id="1.10.1740.10">
    <property type="match status" value="1"/>
</dbReference>
<organism evidence="7 8">
    <name type="scientific">Arthrobacter cupressi</name>
    <dbReference type="NCBI Taxonomy" id="1045773"/>
    <lineage>
        <taxon>Bacteria</taxon>
        <taxon>Bacillati</taxon>
        <taxon>Actinomycetota</taxon>
        <taxon>Actinomycetes</taxon>
        <taxon>Micrococcales</taxon>
        <taxon>Micrococcaceae</taxon>
        <taxon>Arthrobacter</taxon>
    </lineage>
</organism>
<evidence type="ECO:0000313" key="8">
    <source>
        <dbReference type="Proteomes" id="UP000182130"/>
    </source>
</evidence>
<proteinExistence type="inferred from homology"/>
<dbReference type="InterPro" id="IPR014284">
    <property type="entry name" value="RNA_pol_sigma-70_dom"/>
</dbReference>
<keyword evidence="3" id="KW-0731">Sigma factor</keyword>
<evidence type="ECO:0000256" key="1">
    <source>
        <dbReference type="ARBA" id="ARBA00010641"/>
    </source>
</evidence>
<dbReference type="PANTHER" id="PTHR43133:SF8">
    <property type="entry name" value="RNA POLYMERASE SIGMA FACTOR HI_1459-RELATED"/>
    <property type="match status" value="1"/>
</dbReference>
<dbReference type="SUPFAM" id="SSF88659">
    <property type="entry name" value="Sigma3 and sigma4 domains of RNA polymerase sigma factors"/>
    <property type="match status" value="1"/>
</dbReference>
<keyword evidence="5" id="KW-0804">Transcription</keyword>
<comment type="similarity">
    <text evidence="1">Belongs to the sigma-70 factor family. ECF subfamily.</text>
</comment>
<reference evidence="8" key="1">
    <citation type="submission" date="2016-10" db="EMBL/GenBank/DDBJ databases">
        <authorList>
            <person name="Varghese N."/>
            <person name="Submissions S."/>
        </authorList>
    </citation>
    <scope>NUCLEOTIDE SEQUENCE [LARGE SCALE GENOMIC DNA]</scope>
    <source>
        <strain evidence="8">CGMCC 1.10783</strain>
    </source>
</reference>
<dbReference type="InterPro" id="IPR036388">
    <property type="entry name" value="WH-like_DNA-bd_sf"/>
</dbReference>
<dbReference type="Pfam" id="PF08281">
    <property type="entry name" value="Sigma70_r4_2"/>
    <property type="match status" value="1"/>
</dbReference>
<protein>
    <submittedName>
        <fullName evidence="7">RNA polymerase sigma-70 factor, ECF subfamily</fullName>
    </submittedName>
</protein>
<keyword evidence="8" id="KW-1185">Reference proteome</keyword>
<dbReference type="GO" id="GO:0016987">
    <property type="term" value="F:sigma factor activity"/>
    <property type="evidence" value="ECO:0007669"/>
    <property type="project" value="UniProtKB-KW"/>
</dbReference>
<dbReference type="Gene3D" id="1.10.10.10">
    <property type="entry name" value="Winged helix-like DNA-binding domain superfamily/Winged helix DNA-binding domain"/>
    <property type="match status" value="1"/>
</dbReference>
<dbReference type="NCBIfam" id="TIGR02937">
    <property type="entry name" value="sigma70-ECF"/>
    <property type="match status" value="1"/>
</dbReference>
<name>A0A1G8VFJ3_9MICC</name>
<dbReference type="Proteomes" id="UP000182130">
    <property type="component" value="Unassembled WGS sequence"/>
</dbReference>
<sequence>MLAAREHEFIALHAEHFTRVYHYIAYRINDQARAEELAADVFRIVWEKRLDEPPGIGWLIATARNVLGNEYKGRRRREQLIERLTEEVRTRDAGADDGQRAAVADVLTRLNDRDREVLMLSYWDGLSTAELAQSLECSPSAAAVRLHRARKAFAKAAPSHLMTERKG</sequence>
<dbReference type="SUPFAM" id="SSF88946">
    <property type="entry name" value="Sigma2 domain of RNA polymerase sigma factors"/>
    <property type="match status" value="1"/>
</dbReference>
<evidence type="ECO:0000256" key="2">
    <source>
        <dbReference type="ARBA" id="ARBA00023015"/>
    </source>
</evidence>